<evidence type="ECO:0000313" key="4">
    <source>
        <dbReference type="Proteomes" id="UP000028990"/>
    </source>
</evidence>
<organism evidence="3 4">
    <name type="scientific">Fukomys damarensis</name>
    <name type="common">Damaraland mole rat</name>
    <name type="synonym">Cryptomys damarensis</name>
    <dbReference type="NCBI Taxonomy" id="885580"/>
    <lineage>
        <taxon>Eukaryota</taxon>
        <taxon>Metazoa</taxon>
        <taxon>Chordata</taxon>
        <taxon>Craniata</taxon>
        <taxon>Vertebrata</taxon>
        <taxon>Euteleostomi</taxon>
        <taxon>Mammalia</taxon>
        <taxon>Eutheria</taxon>
        <taxon>Euarchontoglires</taxon>
        <taxon>Glires</taxon>
        <taxon>Rodentia</taxon>
        <taxon>Hystricomorpha</taxon>
        <taxon>Bathyergidae</taxon>
        <taxon>Fukomys</taxon>
    </lineage>
</organism>
<keyword evidence="4" id="KW-1185">Reference proteome</keyword>
<feature type="region of interest" description="Disordered" evidence="1">
    <location>
        <begin position="289"/>
        <end position="343"/>
    </location>
</feature>
<accession>A0A091CN20</accession>
<reference evidence="3 4" key="1">
    <citation type="submission" date="2013-11" db="EMBL/GenBank/DDBJ databases">
        <title>The Damaraland mole rat (Fukomys damarensis) genome and evolution of African mole rats.</title>
        <authorList>
            <person name="Gladyshev V.N."/>
            <person name="Fang X."/>
        </authorList>
    </citation>
    <scope>NUCLEOTIDE SEQUENCE [LARGE SCALE GENOMIC DNA]</scope>
    <source>
        <tissue evidence="3">Liver</tissue>
    </source>
</reference>
<feature type="transmembrane region" description="Helical" evidence="2">
    <location>
        <begin position="188"/>
        <end position="208"/>
    </location>
</feature>
<sequence length="343" mass="37478">MGNVMSQERRASAPPTGLSLPVDDVTPLKPPPRWNNGHQEEPTFPGPRWWPPPCARPPYLSDEEKQSFDWALAWLRGPGPPGCPASSSKAQSRAAENSGKVSERKTCSFGAPDPAARSQEGCLVRGRVRAQGVERAAGTGARLGLRRPGALAAPRPVAPVRPGTAFLPQSLGSLLCPGQIRNKKDFEISALIAVIVSMVAAISATTMATVTSQNQVTTAAAVNQLTENTTQAFKKTALLFQDVHAASGPLNLVPQAGENNRGAGEQKGKKIRSTLTLVMLMFGLALISQKNKSQREREREKRKRKKRRKRREEEEEEDVEEGAKEKQEEEEEEEKRRKRNIGA</sequence>
<keyword evidence="2" id="KW-0472">Membrane</keyword>
<gene>
    <name evidence="3" type="ORF">H920_20155</name>
</gene>
<proteinExistence type="predicted"/>
<evidence type="ECO:0000256" key="1">
    <source>
        <dbReference type="SAM" id="MobiDB-lite"/>
    </source>
</evidence>
<evidence type="ECO:0000256" key="2">
    <source>
        <dbReference type="SAM" id="Phobius"/>
    </source>
</evidence>
<feature type="compositionally biased region" description="Basic residues" evidence="1">
    <location>
        <begin position="300"/>
        <end position="310"/>
    </location>
</feature>
<evidence type="ECO:0000313" key="3">
    <source>
        <dbReference type="EMBL" id="KFO18475.1"/>
    </source>
</evidence>
<keyword evidence="2" id="KW-0812">Transmembrane</keyword>
<name>A0A091CN20_FUKDA</name>
<feature type="transmembrane region" description="Helical" evidence="2">
    <location>
        <begin position="271"/>
        <end position="287"/>
    </location>
</feature>
<feature type="region of interest" description="Disordered" evidence="1">
    <location>
        <begin position="1"/>
        <end position="62"/>
    </location>
</feature>
<dbReference type="Proteomes" id="UP000028990">
    <property type="component" value="Unassembled WGS sequence"/>
</dbReference>
<feature type="compositionally biased region" description="Polar residues" evidence="1">
    <location>
        <begin position="85"/>
        <end position="95"/>
    </location>
</feature>
<protein>
    <submittedName>
        <fullName evidence="3">Uncharacterized protein</fullName>
    </submittedName>
</protein>
<dbReference type="EMBL" id="KN125406">
    <property type="protein sequence ID" value="KFO18475.1"/>
    <property type="molecule type" value="Genomic_DNA"/>
</dbReference>
<keyword evidence="2" id="KW-1133">Transmembrane helix</keyword>
<feature type="region of interest" description="Disordered" evidence="1">
    <location>
        <begin position="80"/>
        <end position="112"/>
    </location>
</feature>
<dbReference type="AlphaFoldDB" id="A0A091CN20"/>
<feature type="compositionally biased region" description="Pro residues" evidence="1">
    <location>
        <begin position="44"/>
        <end position="56"/>
    </location>
</feature>